<sequence>MIDYLRMVGGRKKRNLPQGHIECIYEKGDLVFDLMLNNKDTWSISMTYNDASY</sequence>
<dbReference type="STRING" id="84035.SAMN05660742_1096"/>
<evidence type="ECO:0000313" key="2">
    <source>
        <dbReference type="Proteomes" id="UP000199662"/>
    </source>
</evidence>
<accession>A0A1H6Z951</accession>
<dbReference type="AlphaFoldDB" id="A0A1H6Z951"/>
<keyword evidence="2" id="KW-1185">Reference proteome</keyword>
<organism evidence="1 2">
    <name type="scientific">Propionispira arboris</name>
    <dbReference type="NCBI Taxonomy" id="84035"/>
    <lineage>
        <taxon>Bacteria</taxon>
        <taxon>Bacillati</taxon>
        <taxon>Bacillota</taxon>
        <taxon>Negativicutes</taxon>
        <taxon>Selenomonadales</taxon>
        <taxon>Selenomonadaceae</taxon>
        <taxon>Propionispira</taxon>
    </lineage>
</organism>
<gene>
    <name evidence="1" type="ORF">SAMN05660742_1096</name>
</gene>
<protein>
    <submittedName>
        <fullName evidence="1">Uncharacterized protein</fullName>
    </submittedName>
</protein>
<evidence type="ECO:0000313" key="1">
    <source>
        <dbReference type="EMBL" id="SEJ50011.1"/>
    </source>
</evidence>
<dbReference type="EMBL" id="FNZK01000009">
    <property type="protein sequence ID" value="SEJ50011.1"/>
    <property type="molecule type" value="Genomic_DNA"/>
</dbReference>
<proteinExistence type="predicted"/>
<dbReference type="Proteomes" id="UP000199662">
    <property type="component" value="Unassembled WGS sequence"/>
</dbReference>
<name>A0A1H6Z951_9FIRM</name>
<reference evidence="1 2" key="1">
    <citation type="submission" date="2016-10" db="EMBL/GenBank/DDBJ databases">
        <authorList>
            <person name="de Groot N.N."/>
        </authorList>
    </citation>
    <scope>NUCLEOTIDE SEQUENCE [LARGE SCALE GENOMIC DNA]</scope>
    <source>
        <strain evidence="1 2">DSM 2179</strain>
    </source>
</reference>